<dbReference type="EMBL" id="JAYMYQ010000001">
    <property type="protein sequence ID" value="KAK7363505.1"/>
    <property type="molecule type" value="Genomic_DNA"/>
</dbReference>
<keyword evidence="1" id="KW-0472">Membrane</keyword>
<evidence type="ECO:0000313" key="2">
    <source>
        <dbReference type="EMBL" id="KAK7363505.1"/>
    </source>
</evidence>
<accession>A0AAN9MYQ5</accession>
<dbReference type="AlphaFoldDB" id="A0AAN9MYQ5"/>
<evidence type="ECO:0000313" key="3">
    <source>
        <dbReference type="Proteomes" id="UP001367508"/>
    </source>
</evidence>
<comment type="caution">
    <text evidence="2">The sequence shown here is derived from an EMBL/GenBank/DDBJ whole genome shotgun (WGS) entry which is preliminary data.</text>
</comment>
<proteinExistence type="predicted"/>
<reference evidence="2 3" key="1">
    <citation type="submission" date="2024-01" db="EMBL/GenBank/DDBJ databases">
        <title>The genomes of 5 underutilized Papilionoideae crops provide insights into root nodulation and disease resistanc.</title>
        <authorList>
            <person name="Jiang F."/>
        </authorList>
    </citation>
    <scope>NUCLEOTIDE SEQUENCE [LARGE SCALE GENOMIC DNA]</scope>
    <source>
        <strain evidence="2">LVBAO_FW01</strain>
        <tissue evidence="2">Leaves</tissue>
    </source>
</reference>
<keyword evidence="1" id="KW-1133">Transmembrane helix</keyword>
<keyword evidence="1" id="KW-0812">Transmembrane</keyword>
<organism evidence="2 3">
    <name type="scientific">Canavalia gladiata</name>
    <name type="common">Sword bean</name>
    <name type="synonym">Dolichos gladiatus</name>
    <dbReference type="NCBI Taxonomy" id="3824"/>
    <lineage>
        <taxon>Eukaryota</taxon>
        <taxon>Viridiplantae</taxon>
        <taxon>Streptophyta</taxon>
        <taxon>Embryophyta</taxon>
        <taxon>Tracheophyta</taxon>
        <taxon>Spermatophyta</taxon>
        <taxon>Magnoliopsida</taxon>
        <taxon>eudicotyledons</taxon>
        <taxon>Gunneridae</taxon>
        <taxon>Pentapetalae</taxon>
        <taxon>rosids</taxon>
        <taxon>fabids</taxon>
        <taxon>Fabales</taxon>
        <taxon>Fabaceae</taxon>
        <taxon>Papilionoideae</taxon>
        <taxon>50 kb inversion clade</taxon>
        <taxon>NPAAA clade</taxon>
        <taxon>indigoferoid/millettioid clade</taxon>
        <taxon>Phaseoleae</taxon>
        <taxon>Canavalia</taxon>
    </lineage>
</organism>
<feature type="transmembrane region" description="Helical" evidence="1">
    <location>
        <begin position="14"/>
        <end position="36"/>
    </location>
</feature>
<sequence length="74" mass="8638">MVVLLFFVMRHTRFFFYFFIFLMAVDTFVLQSISVIKIAEIINSGLLEFVHFSLSRQPLTFSAVKKTISISKIL</sequence>
<protein>
    <submittedName>
        <fullName evidence="2">Uncharacterized protein</fullName>
    </submittedName>
</protein>
<keyword evidence="3" id="KW-1185">Reference proteome</keyword>
<name>A0AAN9MYQ5_CANGL</name>
<dbReference type="Proteomes" id="UP001367508">
    <property type="component" value="Unassembled WGS sequence"/>
</dbReference>
<evidence type="ECO:0000256" key="1">
    <source>
        <dbReference type="SAM" id="Phobius"/>
    </source>
</evidence>
<gene>
    <name evidence="2" type="ORF">VNO77_05649</name>
</gene>